<dbReference type="AlphaFoldDB" id="A0A9D4Q0A1"/>
<organism evidence="1 2">
    <name type="scientific">Rhipicephalus sanguineus</name>
    <name type="common">Brown dog tick</name>
    <name type="synonym">Ixodes sanguineus</name>
    <dbReference type="NCBI Taxonomy" id="34632"/>
    <lineage>
        <taxon>Eukaryota</taxon>
        <taxon>Metazoa</taxon>
        <taxon>Ecdysozoa</taxon>
        <taxon>Arthropoda</taxon>
        <taxon>Chelicerata</taxon>
        <taxon>Arachnida</taxon>
        <taxon>Acari</taxon>
        <taxon>Parasitiformes</taxon>
        <taxon>Ixodida</taxon>
        <taxon>Ixodoidea</taxon>
        <taxon>Ixodidae</taxon>
        <taxon>Rhipicephalinae</taxon>
        <taxon>Rhipicephalus</taxon>
        <taxon>Rhipicephalus</taxon>
    </lineage>
</organism>
<dbReference type="EMBL" id="JABSTV010001250">
    <property type="protein sequence ID" value="KAH7957648.1"/>
    <property type="molecule type" value="Genomic_DNA"/>
</dbReference>
<protein>
    <submittedName>
        <fullName evidence="1">Uncharacterized protein</fullName>
    </submittedName>
</protein>
<gene>
    <name evidence="1" type="ORF">HPB52_020981</name>
</gene>
<keyword evidence="2" id="KW-1185">Reference proteome</keyword>
<evidence type="ECO:0000313" key="2">
    <source>
        <dbReference type="Proteomes" id="UP000821837"/>
    </source>
</evidence>
<sequence>MGSYDYSTSSFMNMYKKIFADVVNNFKADAVIAISSVGLMEDESTCYAAPPNVIVSPMPKFPSLESHWPLVRKNASYRNGKMLVGVSLEMGTLIYVLKQDAHNLNSSAYAKCKDFGMTSRDAVS</sequence>
<accession>A0A9D4Q0A1</accession>
<evidence type="ECO:0000313" key="1">
    <source>
        <dbReference type="EMBL" id="KAH7957648.1"/>
    </source>
</evidence>
<proteinExistence type="predicted"/>
<reference evidence="1" key="2">
    <citation type="submission" date="2021-09" db="EMBL/GenBank/DDBJ databases">
        <authorList>
            <person name="Jia N."/>
            <person name="Wang J."/>
            <person name="Shi W."/>
            <person name="Du L."/>
            <person name="Sun Y."/>
            <person name="Zhan W."/>
            <person name="Jiang J."/>
            <person name="Wang Q."/>
            <person name="Zhang B."/>
            <person name="Ji P."/>
            <person name="Sakyi L.B."/>
            <person name="Cui X."/>
            <person name="Yuan T."/>
            <person name="Jiang B."/>
            <person name="Yang W."/>
            <person name="Lam T.T.-Y."/>
            <person name="Chang Q."/>
            <person name="Ding S."/>
            <person name="Wang X."/>
            <person name="Zhu J."/>
            <person name="Ruan X."/>
            <person name="Zhao L."/>
            <person name="Wei J."/>
            <person name="Que T."/>
            <person name="Du C."/>
            <person name="Cheng J."/>
            <person name="Dai P."/>
            <person name="Han X."/>
            <person name="Huang E."/>
            <person name="Gao Y."/>
            <person name="Liu J."/>
            <person name="Shao H."/>
            <person name="Ye R."/>
            <person name="Li L."/>
            <person name="Wei W."/>
            <person name="Wang X."/>
            <person name="Wang C."/>
            <person name="Huo Q."/>
            <person name="Li W."/>
            <person name="Guo W."/>
            <person name="Chen H."/>
            <person name="Chen S."/>
            <person name="Zhou L."/>
            <person name="Zhou L."/>
            <person name="Ni X."/>
            <person name="Tian J."/>
            <person name="Zhou Y."/>
            <person name="Sheng Y."/>
            <person name="Liu T."/>
            <person name="Pan Y."/>
            <person name="Xia L."/>
            <person name="Li J."/>
            <person name="Zhao F."/>
            <person name="Cao W."/>
        </authorList>
    </citation>
    <scope>NUCLEOTIDE SEQUENCE</scope>
    <source>
        <strain evidence="1">Rsan-2018</strain>
        <tissue evidence="1">Larvae</tissue>
    </source>
</reference>
<name>A0A9D4Q0A1_RHISA</name>
<comment type="caution">
    <text evidence="1">The sequence shown here is derived from an EMBL/GenBank/DDBJ whole genome shotgun (WGS) entry which is preliminary data.</text>
</comment>
<dbReference type="VEuPathDB" id="VectorBase:RSAN_044590"/>
<reference evidence="1" key="1">
    <citation type="journal article" date="2020" name="Cell">
        <title>Large-Scale Comparative Analyses of Tick Genomes Elucidate Their Genetic Diversity and Vector Capacities.</title>
        <authorList>
            <consortium name="Tick Genome and Microbiome Consortium (TIGMIC)"/>
            <person name="Jia N."/>
            <person name="Wang J."/>
            <person name="Shi W."/>
            <person name="Du L."/>
            <person name="Sun Y."/>
            <person name="Zhan W."/>
            <person name="Jiang J.F."/>
            <person name="Wang Q."/>
            <person name="Zhang B."/>
            <person name="Ji P."/>
            <person name="Bell-Sakyi L."/>
            <person name="Cui X.M."/>
            <person name="Yuan T.T."/>
            <person name="Jiang B.G."/>
            <person name="Yang W.F."/>
            <person name="Lam T.T."/>
            <person name="Chang Q.C."/>
            <person name="Ding S.J."/>
            <person name="Wang X.J."/>
            <person name="Zhu J.G."/>
            <person name="Ruan X.D."/>
            <person name="Zhao L."/>
            <person name="Wei J.T."/>
            <person name="Ye R.Z."/>
            <person name="Que T.C."/>
            <person name="Du C.H."/>
            <person name="Zhou Y.H."/>
            <person name="Cheng J.X."/>
            <person name="Dai P.F."/>
            <person name="Guo W.B."/>
            <person name="Han X.H."/>
            <person name="Huang E.J."/>
            <person name="Li L.F."/>
            <person name="Wei W."/>
            <person name="Gao Y.C."/>
            <person name="Liu J.Z."/>
            <person name="Shao H.Z."/>
            <person name="Wang X."/>
            <person name="Wang C.C."/>
            <person name="Yang T.C."/>
            <person name="Huo Q.B."/>
            <person name="Li W."/>
            <person name="Chen H.Y."/>
            <person name="Chen S.E."/>
            <person name="Zhou L.G."/>
            <person name="Ni X.B."/>
            <person name="Tian J.H."/>
            <person name="Sheng Y."/>
            <person name="Liu T."/>
            <person name="Pan Y.S."/>
            <person name="Xia L.Y."/>
            <person name="Li J."/>
            <person name="Zhao F."/>
            <person name="Cao W.C."/>
        </authorList>
    </citation>
    <scope>NUCLEOTIDE SEQUENCE</scope>
    <source>
        <strain evidence="1">Rsan-2018</strain>
    </source>
</reference>
<dbReference type="Proteomes" id="UP000821837">
    <property type="component" value="Unassembled WGS sequence"/>
</dbReference>